<dbReference type="AlphaFoldDB" id="A0A0R3TSV5"/>
<evidence type="ECO:0000313" key="4">
    <source>
        <dbReference type="WBParaSite" id="HNAJ_0001075501-mRNA-1"/>
    </source>
</evidence>
<dbReference type="EMBL" id="UZAE01013200">
    <property type="protein sequence ID" value="VDO08690.1"/>
    <property type="molecule type" value="Genomic_DNA"/>
</dbReference>
<feature type="region of interest" description="Disordered" evidence="1">
    <location>
        <begin position="235"/>
        <end position="255"/>
    </location>
</feature>
<evidence type="ECO:0000313" key="3">
    <source>
        <dbReference type="Proteomes" id="UP000278807"/>
    </source>
</evidence>
<sequence>MWISSPADAEMVQLTKGLYSCNVLFNDLKIPIGLPCVLSGDLSFFGNPVVSTGLLTRDDSILASSILLARNSFLNHPSRSEAVIPNSNSSTPVAQIYSQFQNYCNLSENGTRNPFLPPLFLQHNMSSNPPMGTTAPDTFPTQLPNLAASFLRSRSGSLSRRASESDLQKFVPPNTAPFTENGATIQLDCAQEELLRTLRNKALVSKNPDPLSTQSTSQAELYRSIGMDFESSMFGLGGDSESKVNPNNPPIVMKH</sequence>
<name>A0A0R3TSV5_RODNA</name>
<dbReference type="WBParaSite" id="HNAJ_0001075501-mRNA-1">
    <property type="protein sequence ID" value="HNAJ_0001075501-mRNA-1"/>
    <property type="gene ID" value="HNAJ_0001075501"/>
</dbReference>
<accession>A0A0R3TSV5</accession>
<protein>
    <submittedName>
        <fullName evidence="2 4">Uncharacterized protein</fullName>
    </submittedName>
</protein>
<reference evidence="2 3" key="2">
    <citation type="submission" date="2018-11" db="EMBL/GenBank/DDBJ databases">
        <authorList>
            <consortium name="Pathogen Informatics"/>
        </authorList>
    </citation>
    <scope>NUCLEOTIDE SEQUENCE [LARGE SCALE GENOMIC DNA]</scope>
</reference>
<gene>
    <name evidence="2" type="ORF">HNAJ_LOCUS10750</name>
</gene>
<organism evidence="4">
    <name type="scientific">Rodentolepis nana</name>
    <name type="common">Dwarf tapeworm</name>
    <name type="synonym">Hymenolepis nana</name>
    <dbReference type="NCBI Taxonomy" id="102285"/>
    <lineage>
        <taxon>Eukaryota</taxon>
        <taxon>Metazoa</taxon>
        <taxon>Spiralia</taxon>
        <taxon>Lophotrochozoa</taxon>
        <taxon>Platyhelminthes</taxon>
        <taxon>Cestoda</taxon>
        <taxon>Eucestoda</taxon>
        <taxon>Cyclophyllidea</taxon>
        <taxon>Hymenolepididae</taxon>
        <taxon>Rodentolepis</taxon>
    </lineage>
</organism>
<keyword evidence="3" id="KW-1185">Reference proteome</keyword>
<reference evidence="4" key="1">
    <citation type="submission" date="2017-02" db="UniProtKB">
        <authorList>
            <consortium name="WormBaseParasite"/>
        </authorList>
    </citation>
    <scope>IDENTIFICATION</scope>
</reference>
<dbReference type="Proteomes" id="UP000278807">
    <property type="component" value="Unassembled WGS sequence"/>
</dbReference>
<proteinExistence type="predicted"/>
<evidence type="ECO:0000313" key="2">
    <source>
        <dbReference type="EMBL" id="VDO08690.1"/>
    </source>
</evidence>
<evidence type="ECO:0000256" key="1">
    <source>
        <dbReference type="SAM" id="MobiDB-lite"/>
    </source>
</evidence>